<dbReference type="Pfam" id="PF01411">
    <property type="entry name" value="tRNA-synt_2c"/>
    <property type="match status" value="1"/>
</dbReference>
<dbReference type="GO" id="GO:0002161">
    <property type="term" value="F:aminoacyl-tRNA deacylase activity"/>
    <property type="evidence" value="ECO:0007669"/>
    <property type="project" value="TreeGrafter"/>
</dbReference>
<dbReference type="PANTHER" id="PTHR11777">
    <property type="entry name" value="ALANYL-TRNA SYNTHETASE"/>
    <property type="match status" value="1"/>
</dbReference>
<dbReference type="FunFam" id="3.10.310.40:FF:000001">
    <property type="entry name" value="Alanine--tRNA ligase"/>
    <property type="match status" value="1"/>
</dbReference>
<evidence type="ECO:0000313" key="16">
    <source>
        <dbReference type="Proteomes" id="UP000184052"/>
    </source>
</evidence>
<keyword evidence="6 13" id="KW-0862">Zinc</keyword>
<dbReference type="InterPro" id="IPR002318">
    <property type="entry name" value="Ala-tRNA-lgiase_IIc"/>
</dbReference>
<dbReference type="InterPro" id="IPR018162">
    <property type="entry name" value="Ala-tRNA-ligase_IIc_anticod-bd"/>
</dbReference>
<dbReference type="PRINTS" id="PR00980">
    <property type="entry name" value="TRNASYNTHALA"/>
</dbReference>
<evidence type="ECO:0000256" key="2">
    <source>
        <dbReference type="ARBA" id="ARBA00022555"/>
    </source>
</evidence>
<dbReference type="Gene3D" id="3.30.930.10">
    <property type="entry name" value="Bira Bifunctional Protein, Domain 2"/>
    <property type="match status" value="1"/>
</dbReference>
<dbReference type="PANTHER" id="PTHR11777:SF9">
    <property type="entry name" value="ALANINE--TRNA LIGASE, CYTOPLASMIC"/>
    <property type="match status" value="1"/>
</dbReference>
<dbReference type="GO" id="GO:0005524">
    <property type="term" value="F:ATP binding"/>
    <property type="evidence" value="ECO:0007669"/>
    <property type="project" value="UniProtKB-UniRule"/>
</dbReference>
<dbReference type="InterPro" id="IPR018163">
    <property type="entry name" value="Thr/Ala-tRNA-synth_IIc_edit"/>
</dbReference>
<comment type="function">
    <text evidence="11 13">Catalyzes the attachment of alanine to tRNA(Ala) in a two-step reaction: alanine is first activated by ATP to form Ala-AMP and then transferred to the acceptor end of tRNA(Ala). Also edits incorrectly charged Ser-tRNA(Ala) and Gly-tRNA(Ala) via its editing domain.</text>
</comment>
<evidence type="ECO:0000259" key="14">
    <source>
        <dbReference type="PROSITE" id="PS50860"/>
    </source>
</evidence>
<dbReference type="CDD" id="cd00673">
    <property type="entry name" value="AlaRS_core"/>
    <property type="match status" value="1"/>
</dbReference>
<keyword evidence="5 13" id="KW-0547">Nucleotide-binding</keyword>
<dbReference type="InterPro" id="IPR018164">
    <property type="entry name" value="Ala-tRNA-synth_IIc_N"/>
</dbReference>
<accession>A0A1M6D645</accession>
<feature type="binding site" evidence="13">
    <location>
        <position position="670"/>
    </location>
    <ligand>
        <name>Zn(2+)</name>
        <dbReference type="ChEBI" id="CHEBI:29105"/>
    </ligand>
</feature>
<evidence type="ECO:0000256" key="3">
    <source>
        <dbReference type="ARBA" id="ARBA00022598"/>
    </source>
</evidence>
<dbReference type="AlphaFoldDB" id="A0A1M6D645"/>
<gene>
    <name evidence="13" type="primary">alaS</name>
    <name evidence="15" type="ORF">SAMN02745751_00793</name>
</gene>
<evidence type="ECO:0000256" key="10">
    <source>
        <dbReference type="ARBA" id="ARBA00023146"/>
    </source>
</evidence>
<proteinExistence type="inferred from homology"/>
<dbReference type="InterPro" id="IPR018165">
    <property type="entry name" value="Ala-tRNA-synth_IIc_core"/>
</dbReference>
<feature type="binding site" evidence="13">
    <location>
        <position position="564"/>
    </location>
    <ligand>
        <name>Zn(2+)</name>
        <dbReference type="ChEBI" id="CHEBI:29105"/>
    </ligand>
</feature>
<dbReference type="GO" id="GO:0016740">
    <property type="term" value="F:transferase activity"/>
    <property type="evidence" value="ECO:0007669"/>
    <property type="project" value="UniProtKB-ARBA"/>
</dbReference>
<feature type="binding site" evidence="13">
    <location>
        <position position="666"/>
    </location>
    <ligand>
        <name>Zn(2+)</name>
        <dbReference type="ChEBI" id="CHEBI:29105"/>
    </ligand>
</feature>
<dbReference type="GO" id="GO:0005829">
    <property type="term" value="C:cytosol"/>
    <property type="evidence" value="ECO:0007669"/>
    <property type="project" value="TreeGrafter"/>
</dbReference>
<dbReference type="Gene3D" id="6.10.250.550">
    <property type="match status" value="1"/>
</dbReference>
<keyword evidence="4 13" id="KW-0479">Metal-binding</keyword>
<keyword evidence="3 13" id="KW-0436">Ligase</keyword>
<evidence type="ECO:0000256" key="4">
    <source>
        <dbReference type="ARBA" id="ARBA00022723"/>
    </source>
</evidence>
<comment type="subcellular location">
    <subcellularLocation>
        <location evidence="13">Cytoplasm</location>
    </subcellularLocation>
</comment>
<dbReference type="GO" id="GO:0140096">
    <property type="term" value="F:catalytic activity, acting on a protein"/>
    <property type="evidence" value="ECO:0007669"/>
    <property type="project" value="UniProtKB-ARBA"/>
</dbReference>
<dbReference type="InterPro" id="IPR050058">
    <property type="entry name" value="Ala-tRNA_ligase"/>
</dbReference>
<evidence type="ECO:0000313" key="15">
    <source>
        <dbReference type="EMBL" id="SHI68621.1"/>
    </source>
</evidence>
<protein>
    <recommendedName>
        <fullName evidence="13">Alanine--tRNA ligase</fullName>
        <ecNumber evidence="13">6.1.1.7</ecNumber>
    </recommendedName>
    <alternativeName>
        <fullName evidence="13">Alanyl-tRNA synthetase</fullName>
        <shortName evidence="13">AlaRS</shortName>
    </alternativeName>
</protein>
<keyword evidence="8 13" id="KW-0694">RNA-binding</keyword>
<dbReference type="Gene3D" id="3.30.54.20">
    <property type="match status" value="1"/>
</dbReference>
<feature type="domain" description="Alanyl-transfer RNA synthetases family profile" evidence="14">
    <location>
        <begin position="4"/>
        <end position="709"/>
    </location>
</feature>
<dbReference type="HAMAP" id="MF_00036_B">
    <property type="entry name" value="Ala_tRNA_synth_B"/>
    <property type="match status" value="1"/>
</dbReference>
<keyword evidence="2 13" id="KW-0820">tRNA-binding</keyword>
<dbReference type="Pfam" id="PF02272">
    <property type="entry name" value="DHHA1"/>
    <property type="match status" value="1"/>
</dbReference>
<evidence type="ECO:0000256" key="5">
    <source>
        <dbReference type="ARBA" id="ARBA00022741"/>
    </source>
</evidence>
<dbReference type="GO" id="GO:0000049">
    <property type="term" value="F:tRNA binding"/>
    <property type="evidence" value="ECO:0007669"/>
    <property type="project" value="UniProtKB-KW"/>
</dbReference>
<dbReference type="EC" id="6.1.1.7" evidence="13"/>
<comment type="similarity">
    <text evidence="1 13">Belongs to the class-II aminoacyl-tRNA synthetase family.</text>
</comment>
<keyword evidence="9 13" id="KW-0648">Protein biosynthesis</keyword>
<keyword evidence="10 13" id="KW-0030">Aminoacyl-tRNA synthetase</keyword>
<dbReference type="InterPro" id="IPR023033">
    <property type="entry name" value="Ala_tRNA_ligase_euk/bac"/>
</dbReference>
<evidence type="ECO:0000256" key="13">
    <source>
        <dbReference type="HAMAP-Rule" id="MF_00036"/>
    </source>
</evidence>
<dbReference type="FunFam" id="3.30.54.20:FF:000001">
    <property type="entry name" value="Alanine--tRNA ligase"/>
    <property type="match status" value="1"/>
</dbReference>
<dbReference type="InterPro" id="IPR045864">
    <property type="entry name" value="aa-tRNA-synth_II/BPL/LPL"/>
</dbReference>
<dbReference type="InterPro" id="IPR012947">
    <property type="entry name" value="tRNA_SAD"/>
</dbReference>
<reference evidence="15 16" key="1">
    <citation type="submission" date="2016-11" db="EMBL/GenBank/DDBJ databases">
        <authorList>
            <person name="Jaros S."/>
            <person name="Januszkiewicz K."/>
            <person name="Wedrychowicz H."/>
        </authorList>
    </citation>
    <scope>NUCLEOTIDE SEQUENCE [LARGE SCALE GENOMIC DNA]</scope>
    <source>
        <strain evidence="15 16">DSM 17477</strain>
    </source>
</reference>
<dbReference type="FunFam" id="3.30.930.10:FF:000004">
    <property type="entry name" value="Alanine--tRNA ligase"/>
    <property type="match status" value="1"/>
</dbReference>
<comment type="cofactor">
    <cofactor evidence="13">
        <name>Zn(2+)</name>
        <dbReference type="ChEBI" id="CHEBI:29105"/>
    </cofactor>
    <text evidence="13">Binds 1 zinc ion per subunit.</text>
</comment>
<feature type="binding site" evidence="13">
    <location>
        <position position="568"/>
    </location>
    <ligand>
        <name>Zn(2+)</name>
        <dbReference type="ChEBI" id="CHEBI:29105"/>
    </ligand>
</feature>
<organism evidence="15 16">
    <name type="scientific">Dethiosulfatibacter aminovorans DSM 17477</name>
    <dbReference type="NCBI Taxonomy" id="1121476"/>
    <lineage>
        <taxon>Bacteria</taxon>
        <taxon>Bacillati</taxon>
        <taxon>Bacillota</taxon>
        <taxon>Tissierellia</taxon>
        <taxon>Dethiosulfatibacter</taxon>
    </lineage>
</organism>
<dbReference type="EMBL" id="FQZL01000006">
    <property type="protein sequence ID" value="SHI68621.1"/>
    <property type="molecule type" value="Genomic_DNA"/>
</dbReference>
<dbReference type="OrthoDB" id="9803884at2"/>
<comment type="catalytic activity">
    <reaction evidence="12 13">
        <text>tRNA(Ala) + L-alanine + ATP = L-alanyl-tRNA(Ala) + AMP + diphosphate</text>
        <dbReference type="Rhea" id="RHEA:12540"/>
        <dbReference type="Rhea" id="RHEA-COMP:9657"/>
        <dbReference type="Rhea" id="RHEA-COMP:9923"/>
        <dbReference type="ChEBI" id="CHEBI:30616"/>
        <dbReference type="ChEBI" id="CHEBI:33019"/>
        <dbReference type="ChEBI" id="CHEBI:57972"/>
        <dbReference type="ChEBI" id="CHEBI:78442"/>
        <dbReference type="ChEBI" id="CHEBI:78497"/>
        <dbReference type="ChEBI" id="CHEBI:456215"/>
        <dbReference type="EC" id="6.1.1.7"/>
    </reaction>
</comment>
<evidence type="ECO:0000256" key="11">
    <source>
        <dbReference type="ARBA" id="ARBA00024779"/>
    </source>
</evidence>
<keyword evidence="13" id="KW-0963">Cytoplasm</keyword>
<dbReference type="GO" id="GO:0008270">
    <property type="term" value="F:zinc ion binding"/>
    <property type="evidence" value="ECO:0007669"/>
    <property type="project" value="UniProtKB-UniRule"/>
</dbReference>
<evidence type="ECO:0000256" key="1">
    <source>
        <dbReference type="ARBA" id="ARBA00008226"/>
    </source>
</evidence>
<dbReference type="Proteomes" id="UP000184052">
    <property type="component" value="Unassembled WGS sequence"/>
</dbReference>
<dbReference type="SUPFAM" id="SSF55186">
    <property type="entry name" value="ThrRS/AlaRS common domain"/>
    <property type="match status" value="1"/>
</dbReference>
<dbReference type="GO" id="GO:0006419">
    <property type="term" value="P:alanyl-tRNA aminoacylation"/>
    <property type="evidence" value="ECO:0007669"/>
    <property type="project" value="UniProtKB-UniRule"/>
</dbReference>
<dbReference type="Pfam" id="PF07973">
    <property type="entry name" value="tRNA_SAD"/>
    <property type="match status" value="1"/>
</dbReference>
<evidence type="ECO:0000256" key="6">
    <source>
        <dbReference type="ARBA" id="ARBA00022833"/>
    </source>
</evidence>
<name>A0A1M6D645_9FIRM</name>
<evidence type="ECO:0000256" key="12">
    <source>
        <dbReference type="ARBA" id="ARBA00048300"/>
    </source>
</evidence>
<evidence type="ECO:0000256" key="7">
    <source>
        <dbReference type="ARBA" id="ARBA00022840"/>
    </source>
</evidence>
<keyword evidence="7 13" id="KW-0067">ATP-binding</keyword>
<dbReference type="NCBIfam" id="TIGR00344">
    <property type="entry name" value="alaS"/>
    <property type="match status" value="1"/>
</dbReference>
<dbReference type="InterPro" id="IPR003156">
    <property type="entry name" value="DHHA1_dom"/>
</dbReference>
<dbReference type="Gene3D" id="2.40.30.130">
    <property type="match status" value="1"/>
</dbReference>
<dbReference type="InterPro" id="IPR009000">
    <property type="entry name" value="Transl_B-barrel_sf"/>
</dbReference>
<keyword evidence="16" id="KW-1185">Reference proteome</keyword>
<evidence type="ECO:0000256" key="8">
    <source>
        <dbReference type="ARBA" id="ARBA00022884"/>
    </source>
</evidence>
<dbReference type="STRING" id="1121476.SAMN02745751_00793"/>
<dbReference type="Gene3D" id="3.30.980.10">
    <property type="entry name" value="Threonyl-trna Synthetase, Chain A, domain 2"/>
    <property type="match status" value="1"/>
</dbReference>
<dbReference type="FunFam" id="3.30.980.10:FF:000004">
    <property type="entry name" value="Alanine--tRNA ligase, cytoplasmic"/>
    <property type="match status" value="1"/>
</dbReference>
<sequence>MNKYSVDNIRKSFIEFFESKNHLAAHSFPLIPKNDNTLLLVNAGMAPLKRYFTGADTPPRTRMVTCQKCVRTGDIENVGHTSRHCTFFEMLGNFSFGDYFKKEAIAWAWEFMTEKMGLDDSRLWVSVYHEDDEAYNIWKDEIKVPEERIVRLGKEDNFWELEVGPSGPCSEIYYDRGEQYDCGDPNCMPGCDCDRYVEVWNLVFTQFNKDEKGEYHPLANPNIDTGMGLERMAAVLQGKENVFEIEPLVSIIKMVEKISGVEYGKDKKTDISVRIITDHARAVTFLIGDGVIPSNEGRGYVLRRLLRRAARHGKLLGIRDNFMTTISKLVVEMFGEAYPELANSADQIYKIIEIEEDRFSKTIDQGIEILNTYTEKMEKDGTTELSGEQAFKLYDTYGFPFELTEEILGEKGLTVSEESFVEFMNKQKENARKARNASAGEAWHGSSFKIENTESTLFKGYTEKETEATILKLYDEEYNEVQSIDGKGFAVTDETVLYAESGGQKGDCGIMAGEGVSAHVEDVTKANNDIFLHHVKVTAGTLKTGDKVKVTYDIRGRNATAANHTATHLLHEALRQVLGSHVNQSGSLVEKERLRFDFSHFEGMTDKEIEEVEKMVNEKIFENLQVTTASMTLEEAKASGITALFDSKYGEKVRVISVEGYSRELCGGTHVKNTSEIGLFKIVSETGIASGIRRIEALTGMDAFDYLNAYRENTLKLASKLKTKPENIENRINQILAESKEKDAVIQNYKSEAVKAELGNILDNYTEEGNVKIFLNNLGESDADQMRELSDRIKDKYSDSVAVLAAESNGKVLLIASVAKPLVKEGLHAGNIIREAAKVVGGGGGGRPDFAQAGGKKPEKIDEALNKALEIIKDMIK</sequence>
<dbReference type="GO" id="GO:0004813">
    <property type="term" value="F:alanine-tRNA ligase activity"/>
    <property type="evidence" value="ECO:0007669"/>
    <property type="project" value="UniProtKB-UniRule"/>
</dbReference>
<dbReference type="Gene3D" id="3.10.310.40">
    <property type="match status" value="1"/>
</dbReference>
<comment type="domain">
    <text evidence="13">Consists of three domains; the N-terminal catalytic domain, the editing domain and the C-terminal C-Ala domain. The editing domain removes incorrectly charged amino acids, while the C-Ala domain, along with tRNA(Ala), serves as a bridge to cooperatively bring together the editing and aminoacylation centers thus stimulating deacylation of misacylated tRNAs.</text>
</comment>
<dbReference type="SMART" id="SM00863">
    <property type="entry name" value="tRNA_SAD"/>
    <property type="match status" value="1"/>
</dbReference>
<dbReference type="SUPFAM" id="SSF101353">
    <property type="entry name" value="Putative anticodon-binding domain of alanyl-tRNA synthetase (AlaRS)"/>
    <property type="match status" value="1"/>
</dbReference>
<dbReference type="SUPFAM" id="SSF50447">
    <property type="entry name" value="Translation proteins"/>
    <property type="match status" value="1"/>
</dbReference>
<evidence type="ECO:0000256" key="9">
    <source>
        <dbReference type="ARBA" id="ARBA00022917"/>
    </source>
</evidence>
<dbReference type="PROSITE" id="PS50860">
    <property type="entry name" value="AA_TRNA_LIGASE_II_ALA"/>
    <property type="match status" value="1"/>
</dbReference>
<dbReference type="SUPFAM" id="SSF55681">
    <property type="entry name" value="Class II aaRS and biotin synthetases"/>
    <property type="match status" value="1"/>
</dbReference>
<dbReference type="RefSeq" id="WP_073047504.1">
    <property type="nucleotide sequence ID" value="NZ_FQZL01000006.1"/>
</dbReference>